<comment type="caution">
    <text evidence="7">The sequence shown here is derived from an EMBL/GenBank/DDBJ whole genome shotgun (WGS) entry which is preliminary data.</text>
</comment>
<dbReference type="AlphaFoldDB" id="M0FVE8"/>
<comment type="subcellular location">
    <subcellularLocation>
        <location evidence="1">Membrane</location>
        <topology evidence="1">Multi-pass membrane protein</topology>
    </subcellularLocation>
</comment>
<feature type="transmembrane region" description="Helical" evidence="6">
    <location>
        <begin position="6"/>
        <end position="28"/>
    </location>
</feature>
<comment type="similarity">
    <text evidence="2">Belongs to the autoinducer-2 exporter (AI-2E) (TC 2.A.86) family.</text>
</comment>
<organism evidence="7 8">
    <name type="scientific">Haloferax prahovense (strain DSM 18310 / JCM 13924 / TL6)</name>
    <dbReference type="NCBI Taxonomy" id="1227461"/>
    <lineage>
        <taxon>Archaea</taxon>
        <taxon>Methanobacteriati</taxon>
        <taxon>Methanobacteriota</taxon>
        <taxon>Stenosarchaea group</taxon>
        <taxon>Halobacteria</taxon>
        <taxon>Halobacteriales</taxon>
        <taxon>Haloferacaceae</taxon>
        <taxon>Haloferax</taxon>
    </lineage>
</organism>
<protein>
    <recommendedName>
        <fullName evidence="9">Permease</fullName>
    </recommendedName>
</protein>
<gene>
    <name evidence="7" type="ORF">C457_18283</name>
</gene>
<evidence type="ECO:0000256" key="4">
    <source>
        <dbReference type="ARBA" id="ARBA00022989"/>
    </source>
</evidence>
<keyword evidence="4 6" id="KW-1133">Transmembrane helix</keyword>
<keyword evidence="8" id="KW-1185">Reference proteome</keyword>
<feature type="transmembrane region" description="Helical" evidence="6">
    <location>
        <begin position="244"/>
        <end position="263"/>
    </location>
</feature>
<keyword evidence="5 6" id="KW-0472">Membrane</keyword>
<accession>M0FVE8</accession>
<evidence type="ECO:0000256" key="6">
    <source>
        <dbReference type="SAM" id="Phobius"/>
    </source>
</evidence>
<evidence type="ECO:0008006" key="9">
    <source>
        <dbReference type="Google" id="ProtNLM"/>
    </source>
</evidence>
<dbReference type="PATRIC" id="fig|1227461.3.peg.3595"/>
<dbReference type="Pfam" id="PF01594">
    <property type="entry name" value="AI-2E_transport"/>
    <property type="match status" value="1"/>
</dbReference>
<evidence type="ECO:0000313" key="8">
    <source>
        <dbReference type="Proteomes" id="UP000011559"/>
    </source>
</evidence>
<evidence type="ECO:0000313" key="7">
    <source>
        <dbReference type="EMBL" id="ELZ63950.1"/>
    </source>
</evidence>
<dbReference type="GO" id="GO:0016020">
    <property type="term" value="C:membrane"/>
    <property type="evidence" value="ECO:0007669"/>
    <property type="project" value="UniProtKB-SubCell"/>
</dbReference>
<keyword evidence="3 6" id="KW-0812">Transmembrane</keyword>
<sequence>MSGVLGLLFVFTQLQYILLAIVLAYVLAPAQRMLERHTSATTAAFTLISLSVFVFFIPVAYLLTVAIQQGLELLTALQEGGLSLDIVQDRLEAIGYVIDFDLLYATYQAPIATGLQRLATGAVTIVGGLPGVLIGLTVTVFVLFALLRDREQFVTWLKSIVPLSDRVERELIRELDVLMWASVIGNVAVAGVQAVLLGIGLALVGMPGAVFLTVATFVLTLLPLVGAFGVWLPVSGYLFAIGRPATAILFFAYGSVVSASDLYLRPAIINRSGAINVATIVVGIFGGVVLFGAIGLFVGPVILGGSKVVLDLFVQERADSIVG</sequence>
<feature type="transmembrane region" description="Helical" evidence="6">
    <location>
        <begin position="275"/>
        <end position="303"/>
    </location>
</feature>
<dbReference type="Proteomes" id="UP000011559">
    <property type="component" value="Unassembled WGS sequence"/>
</dbReference>
<dbReference type="EMBL" id="AOLG01000056">
    <property type="protein sequence ID" value="ELZ63950.1"/>
    <property type="molecule type" value="Genomic_DNA"/>
</dbReference>
<name>M0FVE8_HALPT</name>
<dbReference type="PANTHER" id="PTHR21716:SF4">
    <property type="entry name" value="TRANSMEMBRANE PROTEIN 245"/>
    <property type="match status" value="1"/>
</dbReference>
<dbReference type="InterPro" id="IPR002549">
    <property type="entry name" value="AI-2E-like"/>
</dbReference>
<evidence type="ECO:0000256" key="5">
    <source>
        <dbReference type="ARBA" id="ARBA00023136"/>
    </source>
</evidence>
<feature type="transmembrane region" description="Helical" evidence="6">
    <location>
        <begin position="209"/>
        <end position="232"/>
    </location>
</feature>
<evidence type="ECO:0000256" key="1">
    <source>
        <dbReference type="ARBA" id="ARBA00004141"/>
    </source>
</evidence>
<feature type="transmembrane region" description="Helical" evidence="6">
    <location>
        <begin position="40"/>
        <end position="63"/>
    </location>
</feature>
<feature type="transmembrane region" description="Helical" evidence="6">
    <location>
        <begin position="125"/>
        <end position="147"/>
    </location>
</feature>
<evidence type="ECO:0000256" key="2">
    <source>
        <dbReference type="ARBA" id="ARBA00009773"/>
    </source>
</evidence>
<dbReference type="PANTHER" id="PTHR21716">
    <property type="entry name" value="TRANSMEMBRANE PROTEIN"/>
    <property type="match status" value="1"/>
</dbReference>
<feature type="transmembrane region" description="Helical" evidence="6">
    <location>
        <begin position="177"/>
        <end position="203"/>
    </location>
</feature>
<proteinExistence type="inferred from homology"/>
<evidence type="ECO:0000256" key="3">
    <source>
        <dbReference type="ARBA" id="ARBA00022692"/>
    </source>
</evidence>
<reference evidence="7 8" key="1">
    <citation type="journal article" date="2014" name="PLoS Genet.">
        <title>Phylogenetically driven sequencing of extremely halophilic archaea reveals strategies for static and dynamic osmo-response.</title>
        <authorList>
            <person name="Becker E.A."/>
            <person name="Seitzer P.M."/>
            <person name="Tritt A."/>
            <person name="Larsen D."/>
            <person name="Krusor M."/>
            <person name="Yao A.I."/>
            <person name="Wu D."/>
            <person name="Madern D."/>
            <person name="Eisen J.A."/>
            <person name="Darling A.E."/>
            <person name="Facciotti M.T."/>
        </authorList>
    </citation>
    <scope>NUCLEOTIDE SEQUENCE [LARGE SCALE GENOMIC DNA]</scope>
    <source>
        <strain evidence="8">DSM 18310 / JCM 13924 / TL6</strain>
    </source>
</reference>